<evidence type="ECO:0000256" key="1">
    <source>
        <dbReference type="SAM" id="MobiDB-lite"/>
    </source>
</evidence>
<evidence type="ECO:0000313" key="3">
    <source>
        <dbReference type="Proteomes" id="UP001552299"/>
    </source>
</evidence>
<name>A0ABD0V5M6_DENTH</name>
<proteinExistence type="predicted"/>
<dbReference type="EMBL" id="JANQDX010000010">
    <property type="protein sequence ID" value="KAL0917932.1"/>
    <property type="molecule type" value="Genomic_DNA"/>
</dbReference>
<feature type="region of interest" description="Disordered" evidence="1">
    <location>
        <begin position="179"/>
        <end position="208"/>
    </location>
</feature>
<comment type="caution">
    <text evidence="2">The sequence shown here is derived from an EMBL/GenBank/DDBJ whole genome shotgun (WGS) entry which is preliminary data.</text>
</comment>
<dbReference type="AlphaFoldDB" id="A0ABD0V5M6"/>
<feature type="region of interest" description="Disordered" evidence="1">
    <location>
        <begin position="268"/>
        <end position="408"/>
    </location>
</feature>
<organism evidence="2 3">
    <name type="scientific">Dendrobium thyrsiflorum</name>
    <name type="common">Pinecone-like raceme dendrobium</name>
    <name type="synonym">Orchid</name>
    <dbReference type="NCBI Taxonomy" id="117978"/>
    <lineage>
        <taxon>Eukaryota</taxon>
        <taxon>Viridiplantae</taxon>
        <taxon>Streptophyta</taxon>
        <taxon>Embryophyta</taxon>
        <taxon>Tracheophyta</taxon>
        <taxon>Spermatophyta</taxon>
        <taxon>Magnoliopsida</taxon>
        <taxon>Liliopsida</taxon>
        <taxon>Asparagales</taxon>
        <taxon>Orchidaceae</taxon>
        <taxon>Epidendroideae</taxon>
        <taxon>Malaxideae</taxon>
        <taxon>Dendrobiinae</taxon>
        <taxon>Dendrobium</taxon>
    </lineage>
</organism>
<protein>
    <submittedName>
        <fullName evidence="2">Uncharacterized protein</fullName>
    </submittedName>
</protein>
<accession>A0ABD0V5M6</accession>
<sequence>MDYVQHKQMYANCKKNNVVSHENGLKEELLVEIPILRQLQRNMDDVGLTFQVSRTSDRQKTSKLGRIGNLSYRTIPNRPGRYVHIGPSRVRSKFRTESSGRLVSGRFEIVPDDIDRQVKSQVSQGESCPSSFSLFPSSRESCVKTPVSAWRGSLPSPGCGEKGGCGSLPGEGRVLRFSAEGRKSGSLPEEEGSLPSPRSGEKGSCGSLPENVSLLPRVSLGVLDKATLLQPVCKDEMNSNVGLVIANKLQSLKMKEFDLESLDAPQRSLKSESIATPYRPPLPVGRHHMPATAGHHLQPPSATTSGHTAGHHLQPPPATTSNYHLRHHRPPPPATAGHHLPPPPATTSATAGHHRRPPPPATAGHHACMHQSATAGHHLCHRRPPPPPPPATTSAGHRQPPPPPPPATTFILHCNHFTSNQTKKNLNFNLGIIPMFNGPAGRHNRVPLVIPNHQTSPTAISLKKGTINIHLKPVVRGAPREGVNQPRGLSSVPVLLIKEGAATVNSLDNPSRHGDRHSVRPPMILGISTTPTLIAILSTYPLNASCKCIQNVEL</sequence>
<gene>
    <name evidence="2" type="ORF">M5K25_013041</name>
</gene>
<keyword evidence="3" id="KW-1185">Reference proteome</keyword>
<reference evidence="2 3" key="1">
    <citation type="journal article" date="2024" name="Plant Biotechnol. J.">
        <title>Dendrobium thyrsiflorum genome and its molecular insights into genes involved in important horticultural traits.</title>
        <authorList>
            <person name="Chen B."/>
            <person name="Wang J.Y."/>
            <person name="Zheng P.J."/>
            <person name="Li K.L."/>
            <person name="Liang Y.M."/>
            <person name="Chen X.F."/>
            <person name="Zhang C."/>
            <person name="Zhao X."/>
            <person name="He X."/>
            <person name="Zhang G.Q."/>
            <person name="Liu Z.J."/>
            <person name="Xu Q."/>
        </authorList>
    </citation>
    <scope>NUCLEOTIDE SEQUENCE [LARGE SCALE GENOMIC DNA]</scope>
    <source>
        <strain evidence="2">GZMU011</strain>
    </source>
</reference>
<dbReference type="Proteomes" id="UP001552299">
    <property type="component" value="Unassembled WGS sequence"/>
</dbReference>
<evidence type="ECO:0000313" key="2">
    <source>
        <dbReference type="EMBL" id="KAL0917932.1"/>
    </source>
</evidence>